<dbReference type="InterPro" id="IPR036259">
    <property type="entry name" value="MFS_trans_sf"/>
</dbReference>
<organism evidence="9 10">
    <name type="scientific">Planomonospora corallina</name>
    <dbReference type="NCBI Taxonomy" id="1806052"/>
    <lineage>
        <taxon>Bacteria</taxon>
        <taxon>Bacillati</taxon>
        <taxon>Actinomycetota</taxon>
        <taxon>Actinomycetes</taxon>
        <taxon>Streptosporangiales</taxon>
        <taxon>Streptosporangiaceae</taxon>
        <taxon>Planomonospora</taxon>
    </lineage>
</organism>
<keyword evidence="5 7" id="KW-0472">Membrane</keyword>
<feature type="transmembrane region" description="Helical" evidence="7">
    <location>
        <begin position="77"/>
        <end position="99"/>
    </location>
</feature>
<reference evidence="10" key="1">
    <citation type="journal article" date="2019" name="Int. J. Syst. Evol. Microbiol.">
        <title>The Global Catalogue of Microorganisms (GCM) 10K type strain sequencing project: providing services to taxonomists for standard genome sequencing and annotation.</title>
        <authorList>
            <consortium name="The Broad Institute Genomics Platform"/>
            <consortium name="The Broad Institute Genome Sequencing Center for Infectious Disease"/>
            <person name="Wu L."/>
            <person name="Ma J."/>
        </authorList>
    </citation>
    <scope>NUCLEOTIDE SEQUENCE [LARGE SCALE GENOMIC DNA]</scope>
    <source>
        <strain evidence="10">TBRC 4489</strain>
    </source>
</reference>
<evidence type="ECO:0000256" key="5">
    <source>
        <dbReference type="ARBA" id="ARBA00023136"/>
    </source>
</evidence>
<feature type="domain" description="Major facilitator superfamily (MFS) profile" evidence="8">
    <location>
        <begin position="222"/>
        <end position="442"/>
    </location>
</feature>
<evidence type="ECO:0000313" key="10">
    <source>
        <dbReference type="Proteomes" id="UP001595850"/>
    </source>
</evidence>
<feature type="transmembrane region" description="Helical" evidence="7">
    <location>
        <begin position="350"/>
        <end position="369"/>
    </location>
</feature>
<dbReference type="InterPro" id="IPR020846">
    <property type="entry name" value="MFS_dom"/>
</dbReference>
<feature type="transmembrane region" description="Helical" evidence="7">
    <location>
        <begin position="52"/>
        <end position="70"/>
    </location>
</feature>
<dbReference type="PANTHER" id="PTHR23513">
    <property type="entry name" value="INTEGRAL MEMBRANE EFFLUX PROTEIN-RELATED"/>
    <property type="match status" value="1"/>
</dbReference>
<dbReference type="Proteomes" id="UP001595850">
    <property type="component" value="Unassembled WGS sequence"/>
</dbReference>
<evidence type="ECO:0000256" key="7">
    <source>
        <dbReference type="SAM" id="Phobius"/>
    </source>
</evidence>
<dbReference type="PANTHER" id="PTHR23513:SF6">
    <property type="entry name" value="MAJOR FACILITATOR SUPERFAMILY ASSOCIATED DOMAIN-CONTAINING PROTEIN"/>
    <property type="match status" value="1"/>
</dbReference>
<feature type="transmembrane region" description="Helical" evidence="7">
    <location>
        <begin position="289"/>
        <end position="307"/>
    </location>
</feature>
<feature type="transmembrane region" description="Helical" evidence="7">
    <location>
        <begin position="173"/>
        <end position="190"/>
    </location>
</feature>
<comment type="subcellular location">
    <subcellularLocation>
        <location evidence="1">Cell membrane</location>
        <topology evidence="1">Multi-pass membrane protein</topology>
    </subcellularLocation>
</comment>
<dbReference type="Gene3D" id="1.20.1250.20">
    <property type="entry name" value="MFS general substrate transporter like domains"/>
    <property type="match status" value="1"/>
</dbReference>
<dbReference type="RefSeq" id="WP_377291799.1">
    <property type="nucleotide sequence ID" value="NZ_JBHSBM010000030.1"/>
</dbReference>
<feature type="transmembrane region" description="Helical" evidence="7">
    <location>
        <begin position="260"/>
        <end position="277"/>
    </location>
</feature>
<feature type="region of interest" description="Disordered" evidence="6">
    <location>
        <begin position="408"/>
        <end position="442"/>
    </location>
</feature>
<keyword evidence="2" id="KW-1003">Cell membrane</keyword>
<evidence type="ECO:0000256" key="2">
    <source>
        <dbReference type="ARBA" id="ARBA00022475"/>
    </source>
</evidence>
<dbReference type="PROSITE" id="PS50850">
    <property type="entry name" value="MFS"/>
    <property type="match status" value="1"/>
</dbReference>
<dbReference type="EMBL" id="JBHSBM010000030">
    <property type="protein sequence ID" value="MFC4061526.1"/>
    <property type="molecule type" value="Genomic_DNA"/>
</dbReference>
<sequence length="442" mass="45148">MAKASLGGHADFNRLWAGQTISNFGDKISLLALPTIAIVTLGGGPVEVGVLGTLRFLPFFLLAPVAGLVADRVSRRSLMIIADLGRFLALATIPLAFVFDAVTLPHLYIVAGVVGVLTTFFEVSYQSWLPQLIGAENLVEGNTKLQISRSLAEAVGAGAGGALMQVLGAARAVTVDAFTFLFSLVALLLIRHREVRERVEGRKASAAEDMKEGMRTLFGTPILRSLFVSNVVVNFGAAIGDALILVYAYNVLGLSPGQVGIAWAVMAVFVIAGAVLSEQVAKVLTLGRTLVLVAVVLGAGYVLAPVAGAVGGFAGLLVIQAVLGFVSPIFDIHVLSLVQGVTPNEQMGRVGGTALAAVYGALSVGYAAGGVIGEAFGLTAGLVLAGAIIGLGGLTLLLGPVAAIREQPGGGQEARAEEPADGGPADEDPADGPERPVATITG</sequence>
<evidence type="ECO:0000313" key="9">
    <source>
        <dbReference type="EMBL" id="MFC4061526.1"/>
    </source>
</evidence>
<protein>
    <submittedName>
        <fullName evidence="9">MFS transporter</fullName>
    </submittedName>
</protein>
<evidence type="ECO:0000256" key="4">
    <source>
        <dbReference type="ARBA" id="ARBA00022989"/>
    </source>
</evidence>
<accession>A0ABV8IEF9</accession>
<comment type="caution">
    <text evidence="9">The sequence shown here is derived from an EMBL/GenBank/DDBJ whole genome shotgun (WGS) entry which is preliminary data.</text>
</comment>
<evidence type="ECO:0000256" key="1">
    <source>
        <dbReference type="ARBA" id="ARBA00004651"/>
    </source>
</evidence>
<keyword evidence="4 7" id="KW-1133">Transmembrane helix</keyword>
<proteinExistence type="predicted"/>
<feature type="transmembrane region" description="Helical" evidence="7">
    <location>
        <begin position="313"/>
        <end position="338"/>
    </location>
</feature>
<feature type="transmembrane region" description="Helical" evidence="7">
    <location>
        <begin position="28"/>
        <end position="46"/>
    </location>
</feature>
<name>A0ABV8IEF9_9ACTN</name>
<dbReference type="Pfam" id="PF07690">
    <property type="entry name" value="MFS_1"/>
    <property type="match status" value="1"/>
</dbReference>
<gene>
    <name evidence="9" type="ORF">ACFOWE_24775</name>
</gene>
<feature type="transmembrane region" description="Helical" evidence="7">
    <location>
        <begin position="375"/>
        <end position="398"/>
    </location>
</feature>
<evidence type="ECO:0000256" key="3">
    <source>
        <dbReference type="ARBA" id="ARBA00022692"/>
    </source>
</evidence>
<keyword evidence="10" id="KW-1185">Reference proteome</keyword>
<dbReference type="InterPro" id="IPR011701">
    <property type="entry name" value="MFS"/>
</dbReference>
<dbReference type="SUPFAM" id="SSF103473">
    <property type="entry name" value="MFS general substrate transporter"/>
    <property type="match status" value="1"/>
</dbReference>
<evidence type="ECO:0000256" key="6">
    <source>
        <dbReference type="SAM" id="MobiDB-lite"/>
    </source>
</evidence>
<keyword evidence="3 7" id="KW-0812">Transmembrane</keyword>
<evidence type="ECO:0000259" key="8">
    <source>
        <dbReference type="PROSITE" id="PS50850"/>
    </source>
</evidence>
<dbReference type="CDD" id="cd06173">
    <property type="entry name" value="MFS_MefA_like"/>
    <property type="match status" value="1"/>
</dbReference>
<feature type="transmembrane region" description="Helical" evidence="7">
    <location>
        <begin position="225"/>
        <end position="248"/>
    </location>
</feature>